<dbReference type="GO" id="GO:0071949">
    <property type="term" value="F:FAD binding"/>
    <property type="evidence" value="ECO:0007669"/>
    <property type="project" value="InterPro"/>
</dbReference>
<evidence type="ECO:0000256" key="3">
    <source>
        <dbReference type="ARBA" id="ARBA00005349"/>
    </source>
</evidence>
<sequence>MTAALLFARRGFATALVAPQVNLQDARTTALLEASVRLLRSLDLWDALEPRSAPLAHMRLIDDTGRLIRAPEVTFDAAELGLEAFGYNILNRDLNAVLMAAVEAESGLTWLQDTAASVRPGADRVDLSLASGTAVAARLVVGADGRESLVREAAGIATRRWTYPQKALVLNLDHSRPHSTISTEFHTPTGPFTLVPLPGCMSSLVCVVEPETADRLAALDDAALARELERRAHSILGAFTIAGTRQLYPLSGLVATSVASARCALVGEAAHVFPPIGAQGLNLGLRDVADLVETVDRARRRGEDIGGAAVLARYEATRRSDIASRTAAVDLLNRSLLSGFLPVQALRSVGLYLAGRIGPLRRLLMREGITPRAARLAPPVWRAAG</sequence>
<evidence type="ECO:0000256" key="4">
    <source>
        <dbReference type="ARBA" id="ARBA00022630"/>
    </source>
</evidence>
<name>F2IZU1_POLGS</name>
<evidence type="ECO:0000313" key="10">
    <source>
        <dbReference type="Proteomes" id="UP000008130"/>
    </source>
</evidence>
<dbReference type="HOGENOM" id="CLU_009665_8_1_5"/>
<keyword evidence="6" id="KW-0560">Oxidoreductase</keyword>
<dbReference type="EMBL" id="CP002568">
    <property type="protein sequence ID" value="ADZ70667.1"/>
    <property type="molecule type" value="Genomic_DNA"/>
</dbReference>
<dbReference type="AlphaFoldDB" id="F2IZU1"/>
<dbReference type="SUPFAM" id="SSF51905">
    <property type="entry name" value="FAD/NAD(P)-binding domain"/>
    <property type="match status" value="1"/>
</dbReference>
<keyword evidence="5" id="KW-0274">FAD</keyword>
<organism evidence="9 10">
    <name type="scientific">Polymorphum gilvum (strain LMG 25793 / CGMCC 1.9160 / SL003B-26A1)</name>
    <dbReference type="NCBI Taxonomy" id="991905"/>
    <lineage>
        <taxon>Bacteria</taxon>
        <taxon>Pseudomonadati</taxon>
        <taxon>Pseudomonadota</taxon>
        <taxon>Alphaproteobacteria</taxon>
        <taxon>Rhodobacterales</taxon>
        <taxon>Paracoccaceae</taxon>
        <taxon>Polymorphum</taxon>
    </lineage>
</organism>
<dbReference type="InterPro" id="IPR036188">
    <property type="entry name" value="FAD/NAD-bd_sf"/>
</dbReference>
<evidence type="ECO:0000256" key="6">
    <source>
        <dbReference type="ARBA" id="ARBA00023002"/>
    </source>
</evidence>
<dbReference type="NCBIfam" id="TIGR01988">
    <property type="entry name" value="Ubi-OHases"/>
    <property type="match status" value="1"/>
</dbReference>
<feature type="domain" description="FAD-binding" evidence="8">
    <location>
        <begin position="2"/>
        <end position="319"/>
    </location>
</feature>
<comment type="similarity">
    <text evidence="3">Belongs to the UbiH/COQ6 family.</text>
</comment>
<keyword evidence="7" id="KW-0503">Monooxygenase</keyword>
<dbReference type="GO" id="GO:0006744">
    <property type="term" value="P:ubiquinone biosynthetic process"/>
    <property type="evidence" value="ECO:0007669"/>
    <property type="project" value="UniProtKB-UniPathway"/>
</dbReference>
<accession>F2IZU1</accession>
<evidence type="ECO:0000256" key="7">
    <source>
        <dbReference type="ARBA" id="ARBA00023033"/>
    </source>
</evidence>
<evidence type="ECO:0000313" key="9">
    <source>
        <dbReference type="EMBL" id="ADZ70667.1"/>
    </source>
</evidence>
<keyword evidence="10" id="KW-1185">Reference proteome</keyword>
<comment type="pathway">
    <text evidence="2">Cofactor biosynthesis; ubiquinone biosynthesis.</text>
</comment>
<dbReference type="PRINTS" id="PR00420">
    <property type="entry name" value="RNGMNOXGNASE"/>
</dbReference>
<dbReference type="InterPro" id="IPR002938">
    <property type="entry name" value="FAD-bd"/>
</dbReference>
<dbReference type="PATRIC" id="fig|991905.3.peg.2297"/>
<dbReference type="InterPro" id="IPR051205">
    <property type="entry name" value="UbiH/COQ6_monooxygenase"/>
</dbReference>
<evidence type="ECO:0000256" key="2">
    <source>
        <dbReference type="ARBA" id="ARBA00004749"/>
    </source>
</evidence>
<dbReference type="PANTHER" id="PTHR43876:SF7">
    <property type="entry name" value="UBIQUINONE BIOSYNTHESIS MONOOXYGENASE COQ6, MITOCHONDRIAL"/>
    <property type="match status" value="1"/>
</dbReference>
<proteinExistence type="inferred from homology"/>
<keyword evidence="4" id="KW-0285">Flavoprotein</keyword>
<evidence type="ECO:0000256" key="1">
    <source>
        <dbReference type="ARBA" id="ARBA00001974"/>
    </source>
</evidence>
<dbReference type="NCBIfam" id="NF005691">
    <property type="entry name" value="PRK07494.1"/>
    <property type="match status" value="1"/>
</dbReference>
<comment type="cofactor">
    <cofactor evidence="1">
        <name>FAD</name>
        <dbReference type="ChEBI" id="CHEBI:57692"/>
    </cofactor>
</comment>
<gene>
    <name evidence="9" type="primary">ubiF</name>
    <name evidence="9" type="ordered locus">SL003B_2242</name>
</gene>
<dbReference type="Proteomes" id="UP000008130">
    <property type="component" value="Chromosome"/>
</dbReference>
<dbReference type="KEGG" id="pgv:SL003B_2242"/>
<dbReference type="Gene3D" id="3.50.50.60">
    <property type="entry name" value="FAD/NAD(P)-binding domain"/>
    <property type="match status" value="2"/>
</dbReference>
<dbReference type="GO" id="GO:0004497">
    <property type="term" value="F:monooxygenase activity"/>
    <property type="evidence" value="ECO:0007669"/>
    <property type="project" value="UniProtKB-KW"/>
</dbReference>
<dbReference type="GO" id="GO:0016705">
    <property type="term" value="F:oxidoreductase activity, acting on paired donors, with incorporation or reduction of molecular oxygen"/>
    <property type="evidence" value="ECO:0007669"/>
    <property type="project" value="InterPro"/>
</dbReference>
<dbReference type="STRING" id="991905.SL003B_2242"/>
<dbReference type="UniPathway" id="UPA00232"/>
<dbReference type="eggNOG" id="COG0654">
    <property type="taxonomic scope" value="Bacteria"/>
</dbReference>
<reference evidence="9 10" key="1">
    <citation type="journal article" date="2011" name="J. Bacteriol.">
        <title>Complete genome sequence of Polymorphum gilvum SL003B-26A1T, a crude oil-degrading bacterium from oil-polluted saline soil.</title>
        <authorList>
            <person name="Li S.G."/>
            <person name="Tang Y.Q."/>
            <person name="Nie Y."/>
            <person name="Cai M."/>
            <person name="Wu X.L."/>
        </authorList>
    </citation>
    <scope>NUCLEOTIDE SEQUENCE [LARGE SCALE GENOMIC DNA]</scope>
    <source>
        <strain evidence="10">LMG 25793 / CGMCC 1.9160 / SL003B-26A1</strain>
    </source>
</reference>
<evidence type="ECO:0000256" key="5">
    <source>
        <dbReference type="ARBA" id="ARBA00022827"/>
    </source>
</evidence>
<dbReference type="Pfam" id="PF01494">
    <property type="entry name" value="FAD_binding_3"/>
    <property type="match status" value="1"/>
</dbReference>
<evidence type="ECO:0000259" key="8">
    <source>
        <dbReference type="Pfam" id="PF01494"/>
    </source>
</evidence>
<protein>
    <submittedName>
        <fullName evidence="9">2-octaprenyl-6-methoxyphenol hydroxylase, putative</fullName>
    </submittedName>
</protein>
<dbReference type="PANTHER" id="PTHR43876">
    <property type="entry name" value="UBIQUINONE BIOSYNTHESIS MONOOXYGENASE COQ6, MITOCHONDRIAL"/>
    <property type="match status" value="1"/>
</dbReference>
<dbReference type="InterPro" id="IPR010971">
    <property type="entry name" value="UbiH/COQ6"/>
</dbReference>